<feature type="disulfide bond" evidence="3">
    <location>
        <begin position="119"/>
        <end position="131"/>
    </location>
</feature>
<dbReference type="AlphaFoldDB" id="A0AA38C701"/>
<feature type="domain" description="Chitin-binding type-1" evidence="4">
    <location>
        <begin position="107"/>
        <end position="150"/>
    </location>
</feature>
<proteinExistence type="predicted"/>
<feature type="domain" description="Barwin" evidence="5">
    <location>
        <begin position="154"/>
        <end position="275"/>
    </location>
</feature>
<dbReference type="PANTHER" id="PTHR46351">
    <property type="entry name" value="WOUND-INDUCED PROTEIN WIN2"/>
    <property type="match status" value="1"/>
</dbReference>
<dbReference type="CDD" id="cd00035">
    <property type="entry name" value="ChtBD1"/>
    <property type="match status" value="1"/>
</dbReference>
<dbReference type="Gene3D" id="2.40.40.10">
    <property type="entry name" value="RlpA-like domain"/>
    <property type="match status" value="1"/>
</dbReference>
<dbReference type="Gene3D" id="3.30.60.10">
    <property type="entry name" value="Endochitinase-like"/>
    <property type="match status" value="1"/>
</dbReference>
<dbReference type="Proteomes" id="UP000824469">
    <property type="component" value="Unassembled WGS sequence"/>
</dbReference>
<keyword evidence="1 3" id="KW-0147">Chitin-binding</keyword>
<evidence type="ECO:0000256" key="1">
    <source>
        <dbReference type="ARBA" id="ARBA00022669"/>
    </source>
</evidence>
<evidence type="ECO:0000313" key="6">
    <source>
        <dbReference type="EMBL" id="KAH9291307.1"/>
    </source>
</evidence>
<feature type="disulfide bond" evidence="3">
    <location>
        <begin position="124"/>
        <end position="138"/>
    </location>
</feature>
<dbReference type="EMBL" id="JAHRHJ020003698">
    <property type="protein sequence ID" value="KAH9291307.1"/>
    <property type="molecule type" value="Genomic_DNA"/>
</dbReference>
<dbReference type="GO" id="GO:0042742">
    <property type="term" value="P:defense response to bacterium"/>
    <property type="evidence" value="ECO:0007669"/>
    <property type="project" value="InterPro"/>
</dbReference>
<name>A0AA38C701_TAXCH</name>
<feature type="disulfide bond" evidence="3">
    <location>
        <begin position="144"/>
        <end position="148"/>
    </location>
</feature>
<dbReference type="Pfam" id="PF00187">
    <property type="entry name" value="Chitin_bind_1"/>
    <property type="match status" value="1"/>
</dbReference>
<evidence type="ECO:0000259" key="4">
    <source>
        <dbReference type="PROSITE" id="PS50941"/>
    </source>
</evidence>
<dbReference type="InterPro" id="IPR044301">
    <property type="entry name" value="PR4"/>
</dbReference>
<keyword evidence="2 3" id="KW-1015">Disulfide bond</keyword>
<feature type="disulfide bond" evidence="3">
    <location>
        <begin position="110"/>
        <end position="125"/>
    </location>
</feature>
<dbReference type="InterPro" id="IPR001153">
    <property type="entry name" value="Barwin_dom"/>
</dbReference>
<dbReference type="InterPro" id="IPR018226">
    <property type="entry name" value="Barwin_CS"/>
</dbReference>
<comment type="caution">
    <text evidence="6">The sequence shown here is derived from an EMBL/GenBank/DDBJ whole genome shotgun (WGS) entry which is preliminary data.</text>
</comment>
<evidence type="ECO:0000256" key="3">
    <source>
        <dbReference type="PROSITE-ProRule" id="PRU00261"/>
    </source>
</evidence>
<evidence type="ECO:0000256" key="2">
    <source>
        <dbReference type="ARBA" id="ARBA00023157"/>
    </source>
</evidence>
<dbReference type="PANTHER" id="PTHR46351:SF3">
    <property type="entry name" value="WOUND-INDUCED PROTEIN WIN2"/>
    <property type="match status" value="1"/>
</dbReference>
<dbReference type="OMA" id="EHCLPER"/>
<protein>
    <submittedName>
        <fullName evidence="6">Uncharacterized protein</fullName>
    </submittedName>
</protein>
<dbReference type="GO" id="GO:0050832">
    <property type="term" value="P:defense response to fungus"/>
    <property type="evidence" value="ECO:0007669"/>
    <property type="project" value="InterPro"/>
</dbReference>
<dbReference type="SMART" id="SM00270">
    <property type="entry name" value="ChtBD1"/>
    <property type="match status" value="1"/>
</dbReference>
<dbReference type="PRINTS" id="PR00602">
    <property type="entry name" value="BARWIN"/>
</dbReference>
<organism evidence="6 7">
    <name type="scientific">Taxus chinensis</name>
    <name type="common">Chinese yew</name>
    <name type="synonym">Taxus wallichiana var. chinensis</name>
    <dbReference type="NCBI Taxonomy" id="29808"/>
    <lineage>
        <taxon>Eukaryota</taxon>
        <taxon>Viridiplantae</taxon>
        <taxon>Streptophyta</taxon>
        <taxon>Embryophyta</taxon>
        <taxon>Tracheophyta</taxon>
        <taxon>Spermatophyta</taxon>
        <taxon>Pinopsida</taxon>
        <taxon>Pinidae</taxon>
        <taxon>Conifers II</taxon>
        <taxon>Cupressales</taxon>
        <taxon>Taxaceae</taxon>
        <taxon>Taxus</taxon>
    </lineage>
</organism>
<dbReference type="InterPro" id="IPR036908">
    <property type="entry name" value="RlpA-like_sf"/>
</dbReference>
<accession>A0AA38C701</accession>
<dbReference type="PROSITE" id="PS00772">
    <property type="entry name" value="BARWIN_2"/>
    <property type="match status" value="1"/>
</dbReference>
<dbReference type="PROSITE" id="PS00771">
    <property type="entry name" value="BARWIN_1"/>
    <property type="match status" value="1"/>
</dbReference>
<evidence type="ECO:0000259" key="5">
    <source>
        <dbReference type="PROSITE" id="PS51174"/>
    </source>
</evidence>
<dbReference type="InterPro" id="IPR001002">
    <property type="entry name" value="Chitin-bd_1"/>
</dbReference>
<dbReference type="GO" id="GO:0008061">
    <property type="term" value="F:chitin binding"/>
    <property type="evidence" value="ECO:0007669"/>
    <property type="project" value="UniProtKB-UniRule"/>
</dbReference>
<dbReference type="GO" id="GO:0004540">
    <property type="term" value="F:RNA nuclease activity"/>
    <property type="evidence" value="ECO:0007669"/>
    <property type="project" value="InterPro"/>
</dbReference>
<dbReference type="Pfam" id="PF00967">
    <property type="entry name" value="Barwin"/>
    <property type="match status" value="1"/>
</dbReference>
<dbReference type="PROSITE" id="PS51174">
    <property type="entry name" value="BARWIN_3"/>
    <property type="match status" value="1"/>
</dbReference>
<evidence type="ECO:0000313" key="7">
    <source>
        <dbReference type="Proteomes" id="UP000824469"/>
    </source>
</evidence>
<reference evidence="6 7" key="1">
    <citation type="journal article" date="2021" name="Nat. Plants">
        <title>The Taxus genome provides insights into paclitaxel biosynthesis.</title>
        <authorList>
            <person name="Xiong X."/>
            <person name="Gou J."/>
            <person name="Liao Q."/>
            <person name="Li Y."/>
            <person name="Zhou Q."/>
            <person name="Bi G."/>
            <person name="Li C."/>
            <person name="Du R."/>
            <person name="Wang X."/>
            <person name="Sun T."/>
            <person name="Guo L."/>
            <person name="Liang H."/>
            <person name="Lu P."/>
            <person name="Wu Y."/>
            <person name="Zhang Z."/>
            <person name="Ro D.K."/>
            <person name="Shang Y."/>
            <person name="Huang S."/>
            <person name="Yan J."/>
        </authorList>
    </citation>
    <scope>NUCLEOTIDE SEQUENCE [LARGE SCALE GENOMIC DNA]</scope>
    <source>
        <strain evidence="6">Ta-2019</strain>
    </source>
</reference>
<dbReference type="SUPFAM" id="SSF57016">
    <property type="entry name" value="Plant lectins/antimicrobial peptides"/>
    <property type="match status" value="1"/>
</dbReference>
<dbReference type="InterPro" id="IPR036861">
    <property type="entry name" value="Endochitinase-like_sf"/>
</dbReference>
<sequence>MIFLLHCDELKACPLSQMPFHLAGTGPSPRSLKLSLSGHIPASIMPTIISSPLVEYCDQRIQTKKRKSGRDPEIHCKLGGRRHLFDMKTKAVVLFLLVAVAVSVCGAQNCGSQASGRTCSGGECCSKWGWCGTTDEHCLPERGCQSNCRGGGGEKAYNVRSTYHEYYPERHNWDLYAVSAYCSTWDGGRPLWWRQKYGWTAFCGPVGARGQGSCGKCLLVTNRETRSQATVRIFDQCSNGGLDLDVNVFKQLDTNGQGVARGHLMVDYEFVNCGDGLVAEDGASQFL</sequence>
<dbReference type="SUPFAM" id="SSF50685">
    <property type="entry name" value="Barwin-like endoglucanases"/>
    <property type="match status" value="1"/>
</dbReference>
<gene>
    <name evidence="6" type="ORF">KI387_043501</name>
</gene>
<dbReference type="PROSITE" id="PS50941">
    <property type="entry name" value="CHIT_BIND_I_2"/>
    <property type="match status" value="1"/>
</dbReference>
<keyword evidence="7" id="KW-1185">Reference proteome</keyword>